<evidence type="ECO:0000313" key="2">
    <source>
        <dbReference type="EMBL" id="KAF3698545.1"/>
    </source>
</evidence>
<reference evidence="3" key="2">
    <citation type="submission" date="2019-02" db="EMBL/GenBank/DDBJ databases">
        <title>Opniocepnalus argus Var Kimnra genome.</title>
        <authorList>
            <person name="Zhou C."/>
            <person name="Xiao S."/>
        </authorList>
    </citation>
    <scope>NUCLEOTIDE SEQUENCE [LARGE SCALE GENOMIC DNA]</scope>
</reference>
<protein>
    <submittedName>
        <fullName evidence="2">Uncharacterized protein</fullName>
    </submittedName>
</protein>
<sequence>MPMLLQHLPPGPSMTRPASTLVLLRHLPPGRSPPRLASTLVRAVFLFLALGRPWSGLALFLFLILVPVRPGSDPVLVPAPGARSAVVRPGSVPDLVPAPGAGSADSPSGHSVRPPEGLRLCRRRRPPTRPRWASAVADGHPPSSLLGLLSGSGGLLLI</sequence>
<dbReference type="AlphaFoldDB" id="A0A6G1Q7L3"/>
<proteinExistence type="predicted"/>
<dbReference type="Proteomes" id="UP000503349">
    <property type="component" value="Chromosome 14"/>
</dbReference>
<name>A0A6G1Q7L3_CHAAH</name>
<feature type="region of interest" description="Disordered" evidence="1">
    <location>
        <begin position="90"/>
        <end position="138"/>
    </location>
</feature>
<dbReference type="EMBL" id="CM015725">
    <property type="protein sequence ID" value="KAF3698545.1"/>
    <property type="molecule type" value="Genomic_DNA"/>
</dbReference>
<gene>
    <name evidence="2" type="ORF">EXN66_Car014231</name>
</gene>
<evidence type="ECO:0000256" key="1">
    <source>
        <dbReference type="SAM" id="MobiDB-lite"/>
    </source>
</evidence>
<evidence type="ECO:0000313" key="3">
    <source>
        <dbReference type="Proteomes" id="UP000503349"/>
    </source>
</evidence>
<organism evidence="2 3">
    <name type="scientific">Channa argus</name>
    <name type="common">Northern snakehead</name>
    <name type="synonym">Ophicephalus argus</name>
    <dbReference type="NCBI Taxonomy" id="215402"/>
    <lineage>
        <taxon>Eukaryota</taxon>
        <taxon>Metazoa</taxon>
        <taxon>Chordata</taxon>
        <taxon>Craniata</taxon>
        <taxon>Vertebrata</taxon>
        <taxon>Euteleostomi</taxon>
        <taxon>Actinopterygii</taxon>
        <taxon>Neopterygii</taxon>
        <taxon>Teleostei</taxon>
        <taxon>Neoteleostei</taxon>
        <taxon>Acanthomorphata</taxon>
        <taxon>Anabantaria</taxon>
        <taxon>Anabantiformes</taxon>
        <taxon>Channoidei</taxon>
        <taxon>Channidae</taxon>
        <taxon>Channa</taxon>
    </lineage>
</organism>
<reference evidence="2 3" key="1">
    <citation type="submission" date="2019-02" db="EMBL/GenBank/DDBJ databases">
        <title>Opniocepnalus argus genome.</title>
        <authorList>
            <person name="Zhou C."/>
            <person name="Xiao S."/>
        </authorList>
    </citation>
    <scope>NUCLEOTIDE SEQUENCE [LARGE SCALE GENOMIC DNA]</scope>
    <source>
        <strain evidence="2">OARG1902GOOAL</strain>
        <tissue evidence="2">Muscle</tissue>
    </source>
</reference>
<keyword evidence="3" id="KW-1185">Reference proteome</keyword>
<accession>A0A6G1Q7L3</accession>